<accession>A0A4U1BGL5</accession>
<protein>
    <submittedName>
        <fullName evidence="1">DUF2789 domain-containing protein</fullName>
    </submittedName>
</protein>
<evidence type="ECO:0000313" key="1">
    <source>
        <dbReference type="EMBL" id="TKB49589.1"/>
    </source>
</evidence>
<dbReference type="Pfam" id="PF10982">
    <property type="entry name" value="DUF2789"/>
    <property type="match status" value="1"/>
</dbReference>
<organism evidence="1 2">
    <name type="scientific">Ferrimonas aestuarii</name>
    <dbReference type="NCBI Taxonomy" id="2569539"/>
    <lineage>
        <taxon>Bacteria</taxon>
        <taxon>Pseudomonadati</taxon>
        <taxon>Pseudomonadota</taxon>
        <taxon>Gammaproteobacteria</taxon>
        <taxon>Alteromonadales</taxon>
        <taxon>Ferrimonadaceae</taxon>
        <taxon>Ferrimonas</taxon>
    </lineage>
</organism>
<dbReference type="OrthoDB" id="5828847at2"/>
<name>A0A4U1BGL5_9GAMM</name>
<evidence type="ECO:0000313" key="2">
    <source>
        <dbReference type="Proteomes" id="UP000305675"/>
    </source>
</evidence>
<dbReference type="RefSeq" id="WP_136865261.1">
    <property type="nucleotide sequence ID" value="NZ_SWCJ01000026.1"/>
</dbReference>
<reference evidence="1 2" key="1">
    <citation type="submission" date="2019-04" db="EMBL/GenBank/DDBJ databases">
        <authorList>
            <person name="Hwang J.C."/>
        </authorList>
    </citation>
    <scope>NUCLEOTIDE SEQUENCE [LARGE SCALE GENOMIC DNA]</scope>
    <source>
        <strain evidence="1 2">IMCC35002</strain>
    </source>
</reference>
<comment type="caution">
    <text evidence="1">The sequence shown here is derived from an EMBL/GenBank/DDBJ whole genome shotgun (WGS) entry which is preliminary data.</text>
</comment>
<dbReference type="InterPro" id="IPR038086">
    <property type="entry name" value="DUF2789_sf"/>
</dbReference>
<dbReference type="Gene3D" id="1.10.10.1130">
    <property type="entry name" value="Uncharacterised protein PF10982, DUF2789"/>
    <property type="match status" value="1"/>
</dbReference>
<dbReference type="Proteomes" id="UP000305675">
    <property type="component" value="Unassembled WGS sequence"/>
</dbReference>
<sequence>MDTTTPSLNTLFQQLGLKSNDSDIDQFIRQHKLHRRTLIEDAPFWSSSQSQFLKEERRQDGNWTEVIDYLDGLLHK</sequence>
<dbReference type="EMBL" id="SWCJ01000026">
    <property type="protein sequence ID" value="TKB49589.1"/>
    <property type="molecule type" value="Genomic_DNA"/>
</dbReference>
<dbReference type="AlphaFoldDB" id="A0A4U1BGL5"/>
<dbReference type="InterPro" id="IPR021250">
    <property type="entry name" value="DUF2789"/>
</dbReference>
<proteinExistence type="predicted"/>
<gene>
    <name evidence="1" type="ORF">FCL42_20300</name>
</gene>
<keyword evidence="2" id="KW-1185">Reference proteome</keyword>